<dbReference type="Proteomes" id="UP000295515">
    <property type="component" value="Unassembled WGS sequence"/>
</dbReference>
<evidence type="ECO:0000313" key="1">
    <source>
        <dbReference type="EMBL" id="TCW03046.1"/>
    </source>
</evidence>
<proteinExistence type="predicted"/>
<dbReference type="GeneID" id="98914171"/>
<organism evidence="1 2">
    <name type="scientific">Longibaculum muris</name>
    <dbReference type="NCBI Taxonomy" id="1796628"/>
    <lineage>
        <taxon>Bacteria</taxon>
        <taxon>Bacillati</taxon>
        <taxon>Bacillota</taxon>
        <taxon>Erysipelotrichia</taxon>
        <taxon>Erysipelotrichales</taxon>
        <taxon>Coprobacillaceae</taxon>
        <taxon>Longibaculum</taxon>
    </lineage>
</organism>
<keyword evidence="2" id="KW-1185">Reference proteome</keyword>
<reference evidence="1 2" key="1">
    <citation type="submission" date="2019-03" db="EMBL/GenBank/DDBJ databases">
        <title>Genomic Encyclopedia of Type Strains, Phase IV (KMG-IV): sequencing the most valuable type-strain genomes for metagenomic binning, comparative biology and taxonomic classification.</title>
        <authorList>
            <person name="Goeker M."/>
        </authorList>
    </citation>
    <scope>NUCLEOTIDE SEQUENCE [LARGE SCALE GENOMIC DNA]</scope>
    <source>
        <strain evidence="1 2">DSM 29487</strain>
    </source>
</reference>
<name>A0A4R3ZC42_9FIRM</name>
<protein>
    <submittedName>
        <fullName evidence="1">SPP1 family predicted phage head-tail adaptor</fullName>
    </submittedName>
</protein>
<evidence type="ECO:0000313" key="2">
    <source>
        <dbReference type="Proteomes" id="UP000295515"/>
    </source>
</evidence>
<accession>A0A4R3ZC42</accession>
<dbReference type="AlphaFoldDB" id="A0A4R3ZC42"/>
<dbReference type="InterPro" id="IPR008767">
    <property type="entry name" value="Phage_SPP1_head-tail_adaptor"/>
</dbReference>
<comment type="caution">
    <text evidence="1">The sequence shown here is derived from an EMBL/GenBank/DDBJ whole genome shotgun (WGS) entry which is preliminary data.</text>
</comment>
<dbReference type="Gene3D" id="2.40.10.270">
    <property type="entry name" value="Bacteriophage SPP1 head-tail adaptor protein"/>
    <property type="match status" value="1"/>
</dbReference>
<dbReference type="NCBIfam" id="TIGR01563">
    <property type="entry name" value="gp16_SPP1"/>
    <property type="match status" value="1"/>
</dbReference>
<dbReference type="InterPro" id="IPR038666">
    <property type="entry name" value="SSP1_head-tail_sf"/>
</dbReference>
<sequence>MDIALLNVRITFQKNEVVVDDIGNHRNAWTDIYSCYATVNGEGGSEKFSAGVLVEDSDISFTTRYCNILSNMETTKNRIIFDNEAYNIISIDHMNFKKKSLKFKCKKVRNDGD</sequence>
<gene>
    <name evidence="1" type="ORF">EDD60_101352</name>
</gene>
<dbReference type="Pfam" id="PF05521">
    <property type="entry name" value="Phage_HCP"/>
    <property type="match status" value="1"/>
</dbReference>
<dbReference type="EMBL" id="SMCQ01000001">
    <property type="protein sequence ID" value="TCW03046.1"/>
    <property type="molecule type" value="Genomic_DNA"/>
</dbReference>
<dbReference type="RefSeq" id="WP_132226163.1">
    <property type="nucleotide sequence ID" value="NZ_JANKBF010000002.1"/>
</dbReference>